<dbReference type="Gene3D" id="3.40.630.30">
    <property type="match status" value="1"/>
</dbReference>
<dbReference type="InterPro" id="IPR006464">
    <property type="entry name" value="AcTrfase_RimI/Ard1"/>
</dbReference>
<dbReference type="OrthoDB" id="9794566at2"/>
<dbReference type="PANTHER" id="PTHR43420">
    <property type="entry name" value="ACETYLTRANSFERASE"/>
    <property type="match status" value="1"/>
</dbReference>
<dbReference type="EMBL" id="CP017675">
    <property type="protein sequence ID" value="APB34380.1"/>
    <property type="molecule type" value="Genomic_DNA"/>
</dbReference>
<proteinExistence type="inferred from homology"/>
<sequence length="150" mass="17006">MILRRLTVEDLAAVLALDHLALKGWWSPGQYQEELQKSHTLFVGGEQGATLVSMGAAWLILDETHIVLLAVHPQYRGKGWGRLTLNYLLQTAPPTMRHTTLEVRSQNAIALNLYQSLGFQILGRRPHYYQKPEDDALILWRHQEPTLGGD</sequence>
<comment type="catalytic activity">
    <reaction evidence="5">
        <text>N-terminal L-alanyl-[ribosomal protein bS18] + acetyl-CoA = N-terminal N(alpha)-acetyl-L-alanyl-[ribosomal protein bS18] + CoA + H(+)</text>
        <dbReference type="Rhea" id="RHEA:43756"/>
        <dbReference type="Rhea" id="RHEA-COMP:10676"/>
        <dbReference type="Rhea" id="RHEA-COMP:10677"/>
        <dbReference type="ChEBI" id="CHEBI:15378"/>
        <dbReference type="ChEBI" id="CHEBI:57287"/>
        <dbReference type="ChEBI" id="CHEBI:57288"/>
        <dbReference type="ChEBI" id="CHEBI:64718"/>
        <dbReference type="ChEBI" id="CHEBI:83683"/>
        <dbReference type="EC" id="2.3.1.266"/>
    </reaction>
</comment>
<name>A0A1J0AEL8_9CYAN</name>
<evidence type="ECO:0000256" key="2">
    <source>
        <dbReference type="ARBA" id="ARBA00022490"/>
    </source>
</evidence>
<dbReference type="RefSeq" id="WP_071454828.1">
    <property type="nucleotide sequence ID" value="NZ_CP017675.1"/>
</dbReference>
<comment type="function">
    <text evidence="5">Acetylates the N-terminal alanine of ribosomal protein bS18.</text>
</comment>
<evidence type="ECO:0000259" key="6">
    <source>
        <dbReference type="PROSITE" id="PS51186"/>
    </source>
</evidence>
<dbReference type="KEGG" id="glt:GlitD10_2054"/>
<evidence type="ECO:0000313" key="7">
    <source>
        <dbReference type="EMBL" id="APB34380.1"/>
    </source>
</evidence>
<comment type="subcellular location">
    <subcellularLocation>
        <location evidence="5">Cytoplasm</location>
    </subcellularLocation>
</comment>
<reference evidence="7 8" key="1">
    <citation type="submission" date="2016-10" db="EMBL/GenBank/DDBJ databases">
        <title>Description of Gloeomargarita lithophora gen. nov., sp. nov., a thylakoid-bearing basal-branching cyanobacterium with intracellular carbonates, and proposal for Gloeomargaritales ord. nov.</title>
        <authorList>
            <person name="Moreira D."/>
            <person name="Tavera R."/>
            <person name="Benzerara K."/>
            <person name="Skouri-Panet F."/>
            <person name="Couradeau E."/>
            <person name="Gerard E."/>
            <person name="Loussert C."/>
            <person name="Novelo E."/>
            <person name="Zivanovic Y."/>
            <person name="Lopez-Garcia P."/>
        </authorList>
    </citation>
    <scope>NUCLEOTIDE SEQUENCE [LARGE SCALE GENOMIC DNA]</scope>
    <source>
        <strain evidence="7 8">D10</strain>
    </source>
</reference>
<dbReference type="Proteomes" id="UP000180235">
    <property type="component" value="Chromosome"/>
</dbReference>
<dbReference type="GO" id="GO:0008999">
    <property type="term" value="F:protein-N-terminal-alanine acetyltransferase activity"/>
    <property type="evidence" value="ECO:0007669"/>
    <property type="project" value="UniProtKB-EC"/>
</dbReference>
<feature type="domain" description="N-acetyltransferase" evidence="6">
    <location>
        <begin position="1"/>
        <end position="144"/>
    </location>
</feature>
<dbReference type="AlphaFoldDB" id="A0A1J0AEL8"/>
<dbReference type="InterPro" id="IPR050680">
    <property type="entry name" value="YpeA/RimI_acetyltransf"/>
</dbReference>
<keyword evidence="3 7" id="KW-0808">Transferase</keyword>
<evidence type="ECO:0000256" key="5">
    <source>
        <dbReference type="RuleBase" id="RU363094"/>
    </source>
</evidence>
<protein>
    <recommendedName>
        <fullName evidence="5">[Ribosomal protein bS18]-alanine N-acetyltransferase</fullName>
        <ecNumber evidence="5">2.3.1.266</ecNumber>
    </recommendedName>
</protein>
<keyword evidence="4 7" id="KW-0012">Acyltransferase</keyword>
<dbReference type="InterPro" id="IPR000182">
    <property type="entry name" value="GNAT_dom"/>
</dbReference>
<dbReference type="EC" id="2.3.1.266" evidence="5"/>
<dbReference type="CDD" id="cd04301">
    <property type="entry name" value="NAT_SF"/>
    <property type="match status" value="1"/>
</dbReference>
<dbReference type="NCBIfam" id="TIGR01575">
    <property type="entry name" value="rimI"/>
    <property type="match status" value="1"/>
</dbReference>
<evidence type="ECO:0000256" key="4">
    <source>
        <dbReference type="ARBA" id="ARBA00023315"/>
    </source>
</evidence>
<evidence type="ECO:0000256" key="1">
    <source>
        <dbReference type="ARBA" id="ARBA00005395"/>
    </source>
</evidence>
<organism evidence="7 8">
    <name type="scientific">Gloeomargarita lithophora Alchichica-D10</name>
    <dbReference type="NCBI Taxonomy" id="1188229"/>
    <lineage>
        <taxon>Bacteria</taxon>
        <taxon>Bacillati</taxon>
        <taxon>Cyanobacteriota</taxon>
        <taxon>Cyanophyceae</taxon>
        <taxon>Gloeomargaritales</taxon>
        <taxon>Gloeomargaritaceae</taxon>
        <taxon>Gloeomargarita</taxon>
    </lineage>
</organism>
<dbReference type="SUPFAM" id="SSF55729">
    <property type="entry name" value="Acyl-CoA N-acyltransferases (Nat)"/>
    <property type="match status" value="1"/>
</dbReference>
<dbReference type="STRING" id="1188229.GlitD10_2054"/>
<dbReference type="InterPro" id="IPR016181">
    <property type="entry name" value="Acyl_CoA_acyltransferase"/>
</dbReference>
<dbReference type="GO" id="GO:0005737">
    <property type="term" value="C:cytoplasm"/>
    <property type="evidence" value="ECO:0007669"/>
    <property type="project" value="UniProtKB-SubCell"/>
</dbReference>
<dbReference type="Pfam" id="PF00583">
    <property type="entry name" value="Acetyltransf_1"/>
    <property type="match status" value="1"/>
</dbReference>
<accession>A0A1J0AEL8</accession>
<gene>
    <name evidence="7" type="primary">rimI</name>
    <name evidence="7" type="ORF">GlitD10_2054</name>
</gene>
<keyword evidence="2 5" id="KW-0963">Cytoplasm</keyword>
<evidence type="ECO:0000313" key="8">
    <source>
        <dbReference type="Proteomes" id="UP000180235"/>
    </source>
</evidence>
<dbReference type="PANTHER" id="PTHR43420:SF44">
    <property type="entry name" value="ACETYLTRANSFERASE YPEA"/>
    <property type="match status" value="1"/>
</dbReference>
<dbReference type="PROSITE" id="PS51186">
    <property type="entry name" value="GNAT"/>
    <property type="match status" value="1"/>
</dbReference>
<keyword evidence="8" id="KW-1185">Reference proteome</keyword>
<comment type="similarity">
    <text evidence="1 5">Belongs to the acetyltransferase family. RimI subfamily.</text>
</comment>
<evidence type="ECO:0000256" key="3">
    <source>
        <dbReference type="ARBA" id="ARBA00022679"/>
    </source>
</evidence>